<gene>
    <name evidence="5" type="ORF">OICFNHDK_3788</name>
</gene>
<comment type="similarity">
    <text evidence="1">Belongs to the virb1 family.</text>
</comment>
<name>A0AAV4ZCN4_9HYPH</name>
<dbReference type="EMBL" id="BPQF01000019">
    <property type="protein sequence ID" value="GJD41305.1"/>
    <property type="molecule type" value="Genomic_DNA"/>
</dbReference>
<dbReference type="Proteomes" id="UP001055307">
    <property type="component" value="Unassembled WGS sequence"/>
</dbReference>
<dbReference type="Pfam" id="PF01464">
    <property type="entry name" value="SLT"/>
    <property type="match status" value="1"/>
</dbReference>
<reference evidence="5" key="2">
    <citation type="submission" date="2021-08" db="EMBL/GenBank/DDBJ databases">
        <authorList>
            <person name="Tani A."/>
            <person name="Ola A."/>
            <person name="Ogura Y."/>
            <person name="Katsura K."/>
            <person name="Hayashi T."/>
        </authorList>
    </citation>
    <scope>NUCLEOTIDE SEQUENCE</scope>
    <source>
        <strain evidence="5">DSM 21893</strain>
    </source>
</reference>
<accession>A0AAV4ZCN4</accession>
<evidence type="ECO:0000313" key="5">
    <source>
        <dbReference type="EMBL" id="GJD41305.1"/>
    </source>
</evidence>
<comment type="caution">
    <text evidence="5">The sequence shown here is derived from an EMBL/GenBank/DDBJ whole genome shotgun (WGS) entry which is preliminary data.</text>
</comment>
<dbReference type="InterPro" id="IPR008258">
    <property type="entry name" value="Transglycosylase_SLT_dom_1"/>
</dbReference>
<feature type="domain" description="Bacteriophage tail tape measure N-terminal" evidence="4">
    <location>
        <begin position="87"/>
        <end position="290"/>
    </location>
</feature>
<organism evidence="5 6">
    <name type="scientific">Methylobacterium bullatum</name>
    <dbReference type="NCBI Taxonomy" id="570505"/>
    <lineage>
        <taxon>Bacteria</taxon>
        <taxon>Pseudomonadati</taxon>
        <taxon>Pseudomonadota</taxon>
        <taxon>Alphaproteobacteria</taxon>
        <taxon>Hyphomicrobiales</taxon>
        <taxon>Methylobacteriaceae</taxon>
        <taxon>Methylobacterium</taxon>
    </lineage>
</organism>
<dbReference type="InterPro" id="IPR023346">
    <property type="entry name" value="Lysozyme-like_dom_sf"/>
</dbReference>
<dbReference type="Pfam" id="PF06791">
    <property type="entry name" value="TMP_2"/>
    <property type="match status" value="1"/>
</dbReference>
<protein>
    <recommendedName>
        <fullName evidence="7">Bacteriophage tail tape measure N-terminal domain-containing protein</fullName>
    </recommendedName>
</protein>
<evidence type="ECO:0000256" key="1">
    <source>
        <dbReference type="ARBA" id="ARBA00009387"/>
    </source>
</evidence>
<evidence type="ECO:0008006" key="7">
    <source>
        <dbReference type="Google" id="ProtNLM"/>
    </source>
</evidence>
<dbReference type="InterPro" id="IPR009628">
    <property type="entry name" value="Phage_tape_measure_N"/>
</dbReference>
<dbReference type="AlphaFoldDB" id="A0AAV4ZCN4"/>
<evidence type="ECO:0000259" key="3">
    <source>
        <dbReference type="Pfam" id="PF01464"/>
    </source>
</evidence>
<evidence type="ECO:0000313" key="6">
    <source>
        <dbReference type="Proteomes" id="UP001055307"/>
    </source>
</evidence>
<evidence type="ECO:0000256" key="2">
    <source>
        <dbReference type="SAM" id="Coils"/>
    </source>
</evidence>
<sequence length="1085" mass="113627">MYLWVLAVCSAKAGDAHSAAHTKSKIFRMATDLERLVVSLDADITKLTRQLKRAGVEIDDFGKDATRKAKRAADDVSSNLGKINDNARLSSTQTQQLGFQLNDIATSLGSGSSPFQVLAQQGGQVYQALSMNGGIGQGLQGVKTGLLELATPTRLALAGFGTLAAGAIFAGYQYAAAQDDIKKGLQGIGAASGATVNDINQIAERISAAKSISINAARDIATAIAATGKVGAGNIEGVAGLAPGFARLMGTDLQTAGAELAGIFAEPIAGADTFIKKLGGINDQTRELIKNLTEQGNRQQAIIVLQNAVQPVLDAAQDGRSPGRKLLDTIVQRGSQALDYTGRVAAATVNPEGTEEDQLRTAQRQLELAKQVKAALPSLFGGDDSLANTALDAMQQQVDQLTRKLEAAGVARKKLTDDINGAEATRNAGPIVRSLDPAGSQLEKAQNDLESLGRSIATLNLDPSNANSSELDKYVTKYGELKTRVDLLKDAYDKGGASARAALVAADYATNTAGLSSYERGLRAIVQQYQEMARAAREAGNEGQARGFEAAGMRAQDAYRAQNVERARGEIAVPQEFFNVIRAAESGTNDNAVSSTGAVGRYQFIKSTWLELFQQVKSSRYAEIQKANTGADGNVDAAAVNAAVLALRNDPALQEELVRVFTQRNAAALDRQGFAPTSRNLYAAHNIGTGGAAALLRAEREGRGGETAQSVLDPIDKRLTSANSAYYGSGKTVTESLAILEKKTQANGASARAAKEDVIATDAQTAAMGRSATEAARLKSINDDLRSARENGEAVGLRFKNAEELLKASSAGLTGELKSQTDQIKANADARERAVAAQLNTRFQQDQTAAREALGRTYEEQAAYTGAKAYGTPGSEEFKNAKAGIEEIQGLTTAKNYTGSFLKDLNYDLMQAKSFGDAALGSLQRLLSKAGDAALDKLVSSLFAPGGGGASLFAGVTKFFTGGFAAGGYTGDGARNDPAGVVHKGEYVFDKATTSRLGVGTLEAIRRGMPAYAAGGFVGALPSISTARPASSGSSRPSVRMGDTIIDARGADSGVEQRLAALVAAQAAESRRTIGQQLSNWKEDN</sequence>
<keyword evidence="2" id="KW-0175">Coiled coil</keyword>
<evidence type="ECO:0000259" key="4">
    <source>
        <dbReference type="Pfam" id="PF06791"/>
    </source>
</evidence>
<feature type="domain" description="Transglycosylase SLT" evidence="3">
    <location>
        <begin position="569"/>
        <end position="620"/>
    </location>
</feature>
<dbReference type="Gene3D" id="1.10.530.10">
    <property type="match status" value="1"/>
</dbReference>
<keyword evidence="6" id="KW-1185">Reference proteome</keyword>
<feature type="coiled-coil region" evidence="2">
    <location>
        <begin position="391"/>
        <end position="418"/>
    </location>
</feature>
<proteinExistence type="inferred from homology"/>
<dbReference type="SUPFAM" id="SSF53955">
    <property type="entry name" value="Lysozyme-like"/>
    <property type="match status" value="1"/>
</dbReference>
<reference evidence="5" key="1">
    <citation type="journal article" date="2016" name="Front. Microbiol.">
        <title>Genome Sequence of the Piezophilic, Mesophilic Sulfate-Reducing Bacterium Desulfovibrio indicus J2T.</title>
        <authorList>
            <person name="Cao J."/>
            <person name="Maignien L."/>
            <person name="Shao Z."/>
            <person name="Alain K."/>
            <person name="Jebbar M."/>
        </authorList>
    </citation>
    <scope>NUCLEOTIDE SEQUENCE</scope>
    <source>
        <strain evidence="5">DSM 21893</strain>
    </source>
</reference>